<feature type="domain" description="FdhE N-terminal" evidence="3">
    <location>
        <begin position="25"/>
        <end position="181"/>
    </location>
</feature>
<evidence type="ECO:0000256" key="2">
    <source>
        <dbReference type="HAMAP-Rule" id="MF_00611"/>
    </source>
</evidence>
<comment type="similarity">
    <text evidence="2">Belongs to the FdhE family.</text>
</comment>
<organism evidence="6 7">
    <name type="scientific">Oceanisphaera avium</name>
    <dbReference type="NCBI Taxonomy" id="1903694"/>
    <lineage>
        <taxon>Bacteria</taxon>
        <taxon>Pseudomonadati</taxon>
        <taxon>Pseudomonadota</taxon>
        <taxon>Gammaproteobacteria</taxon>
        <taxon>Aeromonadales</taxon>
        <taxon>Aeromonadaceae</taxon>
        <taxon>Oceanisphaera</taxon>
    </lineage>
</organism>
<keyword evidence="1 2" id="KW-0963">Cytoplasm</keyword>
<dbReference type="GO" id="GO:0008199">
    <property type="term" value="F:ferric iron binding"/>
    <property type="evidence" value="ECO:0007669"/>
    <property type="project" value="TreeGrafter"/>
</dbReference>
<comment type="subcellular location">
    <subcellularLocation>
        <location evidence="2">Cytoplasm</location>
    </subcellularLocation>
</comment>
<dbReference type="InterPro" id="IPR056797">
    <property type="entry name" value="FdhE_central"/>
</dbReference>
<gene>
    <name evidence="2" type="primary">fdhE</name>
    <name evidence="6" type="ORF">CBP12_08350</name>
</gene>
<dbReference type="InterPro" id="IPR024064">
    <property type="entry name" value="FdhE-like_sf"/>
</dbReference>
<sequence>MQRILTRGEIETLDRTSIVRLILPLPTTFGIRAERLRSLAPDNPIGDYLLLIAALAAAQQSVYEKAPPLAELDELQLAQAQAHGMPPFSARSFHREPQWRAHLEAIGQLLLADTSLSAPIHTLLNELLSELKQAPEQIERQADALLSHDIEHIDAARAPFIMAALQVYWSQLVLTLESKQVPANTPFGLCPCCGSQPVSSSVMLGGPKEQIRYATCSLCASQWHIVRVTCTHCEDTQQVAYHTLEADAGIKAESCGHCQQYRKIFYLDKEQHAEPFADDLASLPLDILMGEEQFYRANNNPYLWQLAQ</sequence>
<feature type="domain" description="FdhE C-terminal" evidence="5">
    <location>
        <begin position="228"/>
        <end position="303"/>
    </location>
</feature>
<evidence type="ECO:0000259" key="3">
    <source>
        <dbReference type="Pfam" id="PF04216"/>
    </source>
</evidence>
<dbReference type="RefSeq" id="WP_086964024.1">
    <property type="nucleotide sequence ID" value="NZ_CP021376.1"/>
</dbReference>
<dbReference type="SUPFAM" id="SSF144020">
    <property type="entry name" value="FdhE-like"/>
    <property type="match status" value="1"/>
</dbReference>
<dbReference type="GO" id="GO:0051604">
    <property type="term" value="P:protein maturation"/>
    <property type="evidence" value="ECO:0007669"/>
    <property type="project" value="TreeGrafter"/>
</dbReference>
<dbReference type="EMBL" id="CP021376">
    <property type="protein sequence ID" value="ART80157.1"/>
    <property type="molecule type" value="Genomic_DNA"/>
</dbReference>
<evidence type="ECO:0000313" key="7">
    <source>
        <dbReference type="Proteomes" id="UP000243793"/>
    </source>
</evidence>
<keyword evidence="7" id="KW-1185">Reference proteome</keyword>
<dbReference type="KEGG" id="ocm:CBP12_08350"/>
<dbReference type="PIRSF" id="PIRSF018296">
    <property type="entry name" value="Format_dh_formtn"/>
    <property type="match status" value="1"/>
</dbReference>
<dbReference type="PANTHER" id="PTHR37689">
    <property type="entry name" value="PROTEIN FDHE"/>
    <property type="match status" value="1"/>
</dbReference>
<evidence type="ECO:0000256" key="1">
    <source>
        <dbReference type="ARBA" id="ARBA00022490"/>
    </source>
</evidence>
<dbReference type="HAMAP" id="MF_00611">
    <property type="entry name" value="FdeH"/>
    <property type="match status" value="1"/>
</dbReference>
<evidence type="ECO:0000259" key="5">
    <source>
        <dbReference type="Pfam" id="PF24860"/>
    </source>
</evidence>
<protein>
    <recommendedName>
        <fullName evidence="2">Protein FdhE homolog</fullName>
    </recommendedName>
</protein>
<reference evidence="7" key="1">
    <citation type="submission" date="2017-05" db="EMBL/GenBank/DDBJ databases">
        <authorList>
            <person name="Sung H."/>
        </authorList>
    </citation>
    <scope>NUCLEOTIDE SEQUENCE [LARGE SCALE GENOMIC DNA]</scope>
    <source>
        <strain evidence="7">AMac2203</strain>
    </source>
</reference>
<dbReference type="GO" id="GO:0005829">
    <property type="term" value="C:cytosol"/>
    <property type="evidence" value="ECO:0007669"/>
    <property type="project" value="TreeGrafter"/>
</dbReference>
<dbReference type="AlphaFoldDB" id="A0A1Y0CZ26"/>
<dbReference type="OrthoDB" id="9794151at2"/>
<dbReference type="InterPro" id="IPR056774">
    <property type="entry name" value="FdhE_N"/>
</dbReference>
<dbReference type="InterPro" id="IPR056796">
    <property type="entry name" value="FdhE_C"/>
</dbReference>
<accession>A0A1Y0CZ26</accession>
<comment type="function">
    <text evidence="2">Necessary for formate dehydrogenase activity.</text>
</comment>
<dbReference type="PANTHER" id="PTHR37689:SF1">
    <property type="entry name" value="PROTEIN FDHE"/>
    <property type="match status" value="1"/>
</dbReference>
<dbReference type="Proteomes" id="UP000243793">
    <property type="component" value="Chromosome"/>
</dbReference>
<dbReference type="CDD" id="cd16341">
    <property type="entry name" value="FdhE"/>
    <property type="match status" value="1"/>
</dbReference>
<dbReference type="Pfam" id="PF24860">
    <property type="entry name" value="FdhE_C"/>
    <property type="match status" value="1"/>
</dbReference>
<dbReference type="Gene3D" id="3.90.1670.10">
    <property type="entry name" value="FdhE-like domain"/>
    <property type="match status" value="1"/>
</dbReference>
<name>A0A1Y0CZ26_9GAMM</name>
<dbReference type="Pfam" id="PF04216">
    <property type="entry name" value="FdhE_N"/>
    <property type="match status" value="1"/>
</dbReference>
<feature type="domain" description="FdhE central" evidence="4">
    <location>
        <begin position="189"/>
        <end position="227"/>
    </location>
</feature>
<evidence type="ECO:0000259" key="4">
    <source>
        <dbReference type="Pfam" id="PF24859"/>
    </source>
</evidence>
<dbReference type="InterPro" id="IPR006452">
    <property type="entry name" value="Formate_DH_accessory"/>
</dbReference>
<dbReference type="Pfam" id="PF24859">
    <property type="entry name" value="FdhE_central"/>
    <property type="match status" value="1"/>
</dbReference>
<proteinExistence type="inferred from homology"/>
<dbReference type="NCBIfam" id="TIGR01562">
    <property type="entry name" value="FdhE"/>
    <property type="match status" value="1"/>
</dbReference>
<evidence type="ECO:0000313" key="6">
    <source>
        <dbReference type="EMBL" id="ART80157.1"/>
    </source>
</evidence>